<evidence type="ECO:0000256" key="6">
    <source>
        <dbReference type="SAM" id="Phobius"/>
    </source>
</evidence>
<comment type="subcellular location">
    <subcellularLocation>
        <location evidence="1">Endoplasmic reticulum membrane</location>
        <topology evidence="1">Multi-pass membrane protein</topology>
    </subcellularLocation>
</comment>
<dbReference type="GO" id="GO:0070072">
    <property type="term" value="P:vacuolar proton-transporting V-type ATPase complex assembly"/>
    <property type="evidence" value="ECO:0007669"/>
    <property type="project" value="InterPro"/>
</dbReference>
<dbReference type="PANTHER" id="PTHR31394:SF1">
    <property type="entry name" value="TRANSMEMBRANE PROTEIN 199"/>
    <property type="match status" value="1"/>
</dbReference>
<keyword evidence="3" id="KW-0256">Endoplasmic reticulum</keyword>
<dbReference type="WBParaSite" id="ASIM_0001371501-mRNA-1">
    <property type="protein sequence ID" value="ASIM_0001371501-mRNA-1"/>
    <property type="gene ID" value="ASIM_0001371501"/>
</dbReference>
<evidence type="ECO:0000256" key="2">
    <source>
        <dbReference type="ARBA" id="ARBA00022692"/>
    </source>
</evidence>
<evidence type="ECO:0000256" key="5">
    <source>
        <dbReference type="ARBA" id="ARBA00023136"/>
    </source>
</evidence>
<name>A0A0M3JZ14_ANISI</name>
<evidence type="ECO:0000313" key="7">
    <source>
        <dbReference type="EMBL" id="VDK49044.1"/>
    </source>
</evidence>
<dbReference type="AlphaFoldDB" id="A0A0M3JZ14"/>
<dbReference type="EMBL" id="UYRR01031324">
    <property type="protein sequence ID" value="VDK49044.1"/>
    <property type="molecule type" value="Genomic_DNA"/>
</dbReference>
<keyword evidence="4 6" id="KW-1133">Transmembrane helix</keyword>
<accession>A0A0M3JZ14</accession>
<feature type="transmembrane region" description="Helical" evidence="6">
    <location>
        <begin position="40"/>
        <end position="62"/>
    </location>
</feature>
<keyword evidence="5 6" id="KW-0472">Membrane</keyword>
<evidence type="ECO:0000256" key="4">
    <source>
        <dbReference type="ARBA" id="ARBA00022989"/>
    </source>
</evidence>
<dbReference type="InterPro" id="IPR021013">
    <property type="entry name" value="ATPase_Vma12"/>
</dbReference>
<organism evidence="9">
    <name type="scientific">Anisakis simplex</name>
    <name type="common">Herring worm</name>
    <dbReference type="NCBI Taxonomy" id="6269"/>
    <lineage>
        <taxon>Eukaryota</taxon>
        <taxon>Metazoa</taxon>
        <taxon>Ecdysozoa</taxon>
        <taxon>Nematoda</taxon>
        <taxon>Chromadorea</taxon>
        <taxon>Rhabditida</taxon>
        <taxon>Spirurina</taxon>
        <taxon>Ascaridomorpha</taxon>
        <taxon>Ascaridoidea</taxon>
        <taxon>Anisakidae</taxon>
        <taxon>Anisakis</taxon>
        <taxon>Anisakis simplex complex</taxon>
    </lineage>
</organism>
<dbReference type="OrthoDB" id="19981at2759"/>
<dbReference type="PANTHER" id="PTHR31394">
    <property type="entry name" value="TRANSMEMBRANE PROTEIN 199"/>
    <property type="match status" value="1"/>
</dbReference>
<dbReference type="Proteomes" id="UP000267096">
    <property type="component" value="Unassembled WGS sequence"/>
</dbReference>
<evidence type="ECO:0000313" key="9">
    <source>
        <dbReference type="WBParaSite" id="ASIM_0001371501-mRNA-1"/>
    </source>
</evidence>
<evidence type="ECO:0000256" key="3">
    <source>
        <dbReference type="ARBA" id="ARBA00022824"/>
    </source>
</evidence>
<feature type="transmembrane region" description="Helical" evidence="6">
    <location>
        <begin position="12"/>
        <end position="34"/>
    </location>
</feature>
<gene>
    <name evidence="7" type="ORF">ASIM_LOCUS13143</name>
</gene>
<evidence type="ECO:0000313" key="8">
    <source>
        <dbReference type="Proteomes" id="UP000267096"/>
    </source>
</evidence>
<evidence type="ECO:0000256" key="1">
    <source>
        <dbReference type="ARBA" id="ARBA00004477"/>
    </source>
</evidence>
<dbReference type="Pfam" id="PF11712">
    <property type="entry name" value="Vma12"/>
    <property type="match status" value="1"/>
</dbReference>
<sequence>MRVANRQAIVVFNTLITVGGAFAFGFFGMGYAVPSLQTELLFRLSVGVLLALIVFFADLYFIIKGMDDPGDKPIKVTLFFPAVVFLSSSCDLLWFSD</sequence>
<dbReference type="GO" id="GO:0005789">
    <property type="term" value="C:endoplasmic reticulum membrane"/>
    <property type="evidence" value="ECO:0007669"/>
    <property type="project" value="UniProtKB-SubCell"/>
</dbReference>
<reference evidence="9" key="1">
    <citation type="submission" date="2017-02" db="UniProtKB">
        <authorList>
            <consortium name="WormBaseParasite"/>
        </authorList>
    </citation>
    <scope>IDENTIFICATION</scope>
</reference>
<feature type="transmembrane region" description="Helical" evidence="6">
    <location>
        <begin position="74"/>
        <end position="95"/>
    </location>
</feature>
<reference evidence="7 8" key="2">
    <citation type="submission" date="2018-11" db="EMBL/GenBank/DDBJ databases">
        <authorList>
            <consortium name="Pathogen Informatics"/>
        </authorList>
    </citation>
    <scope>NUCLEOTIDE SEQUENCE [LARGE SCALE GENOMIC DNA]</scope>
</reference>
<proteinExistence type="predicted"/>
<keyword evidence="2 6" id="KW-0812">Transmembrane</keyword>
<protein>
    <submittedName>
        <fullName evidence="9">Transmembrane protein 199 (inferred by orthology to a human protein)</fullName>
    </submittedName>
</protein>
<keyword evidence="8" id="KW-1185">Reference proteome</keyword>